<evidence type="ECO:0000256" key="1">
    <source>
        <dbReference type="SAM" id="MobiDB-lite"/>
    </source>
</evidence>
<dbReference type="Proteomes" id="UP000566819">
    <property type="component" value="Unassembled WGS sequence"/>
</dbReference>
<feature type="region of interest" description="Disordered" evidence="1">
    <location>
        <begin position="39"/>
        <end position="84"/>
    </location>
</feature>
<dbReference type="OrthoDB" id="6250593at2759"/>
<dbReference type="AlphaFoldDB" id="A0A8H4RTA9"/>
<evidence type="ECO:0000313" key="3">
    <source>
        <dbReference type="Proteomes" id="UP000566819"/>
    </source>
</evidence>
<evidence type="ECO:0000313" key="2">
    <source>
        <dbReference type="EMBL" id="KAF4635630.1"/>
    </source>
</evidence>
<protein>
    <submittedName>
        <fullName evidence="2">Uncharacterized protein</fullName>
    </submittedName>
</protein>
<feature type="compositionally biased region" description="Polar residues" evidence="1">
    <location>
        <begin position="55"/>
        <end position="71"/>
    </location>
</feature>
<sequence>MPDSAQINRSLSTIRTELEFLQASNVLSPPQFQSIMAQLPQNGAPSQYIDPRYNPNPQQQFNPSAMAQQAQDPKHPAHPQNPNHHEWVKSMASKFGNAAMFGAGATFGGDMVNDVLNKF</sequence>
<gene>
    <name evidence="2" type="ORF">G7Y89_g2467</name>
</gene>
<reference evidence="2 3" key="1">
    <citation type="submission" date="2020-03" db="EMBL/GenBank/DDBJ databases">
        <title>Draft Genome Sequence of Cudoniella acicularis.</title>
        <authorList>
            <person name="Buettner E."/>
            <person name="Kellner H."/>
        </authorList>
    </citation>
    <scope>NUCLEOTIDE SEQUENCE [LARGE SCALE GENOMIC DNA]</scope>
    <source>
        <strain evidence="2 3">DSM 108380</strain>
    </source>
</reference>
<accession>A0A8H4RTA9</accession>
<dbReference type="EMBL" id="JAAMPI010000108">
    <property type="protein sequence ID" value="KAF4635630.1"/>
    <property type="molecule type" value="Genomic_DNA"/>
</dbReference>
<proteinExistence type="predicted"/>
<keyword evidence="3" id="KW-1185">Reference proteome</keyword>
<organism evidence="2 3">
    <name type="scientific">Cudoniella acicularis</name>
    <dbReference type="NCBI Taxonomy" id="354080"/>
    <lineage>
        <taxon>Eukaryota</taxon>
        <taxon>Fungi</taxon>
        <taxon>Dikarya</taxon>
        <taxon>Ascomycota</taxon>
        <taxon>Pezizomycotina</taxon>
        <taxon>Leotiomycetes</taxon>
        <taxon>Helotiales</taxon>
        <taxon>Tricladiaceae</taxon>
        <taxon>Cudoniella</taxon>
    </lineage>
</organism>
<name>A0A8H4RTA9_9HELO</name>
<comment type="caution">
    <text evidence="2">The sequence shown here is derived from an EMBL/GenBank/DDBJ whole genome shotgun (WGS) entry which is preliminary data.</text>
</comment>